<accession>A0A7D4BSS6</accession>
<evidence type="ECO:0000313" key="2">
    <source>
        <dbReference type="Proteomes" id="UP000500961"/>
    </source>
</evidence>
<keyword evidence="2" id="KW-1185">Reference proteome</keyword>
<dbReference type="EMBL" id="CP041345">
    <property type="protein sequence ID" value="QKG80681.1"/>
    <property type="molecule type" value="Genomic_DNA"/>
</dbReference>
<proteinExistence type="predicted"/>
<gene>
    <name evidence="1" type="ORF">FHG85_10520</name>
</gene>
<sequence>MKKALSIFILTIVVFSILSCNQETKDKLAKEDKKAQESIKKWIENRADEYPYYTPLEFGELTPRYRFNSRTHSIATAIEKENNAEQPDIKKLDSLKNMLKTNKEDFLGYTITHRFTTKGIDGQITTHEKLFFIDGEYRVITVLNVDAWDLIMDKELFFKPESPDSVQ</sequence>
<dbReference type="PROSITE" id="PS51257">
    <property type="entry name" value="PROKAR_LIPOPROTEIN"/>
    <property type="match status" value="1"/>
</dbReference>
<organism evidence="1 2">
    <name type="scientific">Tenuifilum thalassicum</name>
    <dbReference type="NCBI Taxonomy" id="2590900"/>
    <lineage>
        <taxon>Bacteria</taxon>
        <taxon>Pseudomonadati</taxon>
        <taxon>Bacteroidota</taxon>
        <taxon>Bacteroidia</taxon>
        <taxon>Bacteroidales</taxon>
        <taxon>Tenuifilaceae</taxon>
        <taxon>Tenuifilum</taxon>
    </lineage>
</organism>
<evidence type="ECO:0000313" key="1">
    <source>
        <dbReference type="EMBL" id="QKG80681.1"/>
    </source>
</evidence>
<dbReference type="KEGG" id="ttz:FHG85_10520"/>
<dbReference type="Proteomes" id="UP000500961">
    <property type="component" value="Chromosome"/>
</dbReference>
<dbReference type="AlphaFoldDB" id="A0A7D4BSS6"/>
<protein>
    <submittedName>
        <fullName evidence="1">Uncharacterized protein</fullName>
    </submittedName>
</protein>
<dbReference type="RefSeq" id="WP_173075654.1">
    <property type="nucleotide sequence ID" value="NZ_CP041345.1"/>
</dbReference>
<reference evidence="1 2" key="1">
    <citation type="submission" date="2019-07" db="EMBL/GenBank/DDBJ databases">
        <title>Thalassofilum flectens gen. nov., sp. nov., a novel moderate thermophilic anaerobe from a shallow sea hot spring in Kunashir Island (Russia), representing a new family in the order Bacteroidales, and proposal of Thalassofilacea fam. nov.</title>
        <authorList>
            <person name="Kochetkova T.V."/>
            <person name="Podosokorskaya O.A."/>
            <person name="Novikov A."/>
            <person name="Elcheninov A.G."/>
            <person name="Toshchakov S.V."/>
            <person name="Kublanov I.V."/>
        </authorList>
    </citation>
    <scope>NUCLEOTIDE SEQUENCE [LARGE SCALE GENOMIC DNA]</scope>
    <source>
        <strain evidence="1 2">38-H</strain>
    </source>
</reference>
<name>A0A7D4BSS6_9BACT</name>